<evidence type="ECO:0000256" key="3">
    <source>
        <dbReference type="SAM" id="MobiDB-lite"/>
    </source>
</evidence>
<dbReference type="GO" id="GO:0016491">
    <property type="term" value="F:oxidoreductase activity"/>
    <property type="evidence" value="ECO:0007669"/>
    <property type="project" value="UniProtKB-KW"/>
</dbReference>
<gene>
    <name evidence="6" type="ORF">GNZ18_20835</name>
</gene>
<accession>A0A7K1L3Q2</accession>
<evidence type="ECO:0000259" key="4">
    <source>
        <dbReference type="Pfam" id="PF01408"/>
    </source>
</evidence>
<evidence type="ECO:0000313" key="7">
    <source>
        <dbReference type="Proteomes" id="UP000432015"/>
    </source>
</evidence>
<feature type="domain" description="GFO/IDH/MocA-like oxidoreductase" evidence="5">
    <location>
        <begin position="139"/>
        <end position="255"/>
    </location>
</feature>
<comment type="caution">
    <text evidence="6">The sequence shown here is derived from an EMBL/GenBank/DDBJ whole genome shotgun (WGS) entry which is preliminary data.</text>
</comment>
<dbReference type="Gene3D" id="3.30.360.10">
    <property type="entry name" value="Dihydrodipicolinate Reductase, domain 2"/>
    <property type="match status" value="1"/>
</dbReference>
<proteinExistence type="inferred from homology"/>
<dbReference type="PANTHER" id="PTHR22604:SF105">
    <property type="entry name" value="TRANS-1,2-DIHYDROBENZENE-1,2-DIOL DEHYDROGENASE"/>
    <property type="match status" value="1"/>
</dbReference>
<comment type="similarity">
    <text evidence="1">Belongs to the Gfo/Idh/MocA family.</text>
</comment>
<dbReference type="Gene3D" id="3.40.50.720">
    <property type="entry name" value="NAD(P)-binding Rossmann-like Domain"/>
    <property type="match status" value="1"/>
</dbReference>
<organism evidence="6 7">
    <name type="scientific">Actinomadura litoris</name>
    <dbReference type="NCBI Taxonomy" id="2678616"/>
    <lineage>
        <taxon>Bacteria</taxon>
        <taxon>Bacillati</taxon>
        <taxon>Actinomycetota</taxon>
        <taxon>Actinomycetes</taxon>
        <taxon>Streptosporangiales</taxon>
        <taxon>Thermomonosporaceae</taxon>
        <taxon>Actinomadura</taxon>
    </lineage>
</organism>
<dbReference type="InterPro" id="IPR050984">
    <property type="entry name" value="Gfo/Idh/MocA_domain"/>
</dbReference>
<dbReference type="InterPro" id="IPR000683">
    <property type="entry name" value="Gfo/Idh/MocA-like_OxRdtase_N"/>
</dbReference>
<keyword evidence="2" id="KW-0560">Oxidoreductase</keyword>
<dbReference type="GO" id="GO:0000166">
    <property type="term" value="F:nucleotide binding"/>
    <property type="evidence" value="ECO:0007669"/>
    <property type="project" value="InterPro"/>
</dbReference>
<evidence type="ECO:0000256" key="2">
    <source>
        <dbReference type="ARBA" id="ARBA00023002"/>
    </source>
</evidence>
<dbReference type="PANTHER" id="PTHR22604">
    <property type="entry name" value="OXIDOREDUCTASES"/>
    <property type="match status" value="1"/>
</dbReference>
<dbReference type="SUPFAM" id="SSF55347">
    <property type="entry name" value="Glyceraldehyde-3-phosphate dehydrogenase-like, C-terminal domain"/>
    <property type="match status" value="1"/>
</dbReference>
<protein>
    <submittedName>
        <fullName evidence="6">Gfo/Idh/MocA family oxidoreductase</fullName>
    </submittedName>
</protein>
<evidence type="ECO:0000259" key="5">
    <source>
        <dbReference type="Pfam" id="PF22725"/>
    </source>
</evidence>
<dbReference type="EMBL" id="WOFH01000007">
    <property type="protein sequence ID" value="MUN39027.1"/>
    <property type="molecule type" value="Genomic_DNA"/>
</dbReference>
<feature type="domain" description="Gfo/Idh/MocA-like oxidoreductase N-terminal" evidence="4">
    <location>
        <begin position="11"/>
        <end position="126"/>
    </location>
</feature>
<keyword evidence="7" id="KW-1185">Reference proteome</keyword>
<sequence length="347" mass="37281">MEVVSVNSAPLRIGVIGCADIAWRRTLPALAAHPDVRLTAIASRDPAKARRFAERFGGEPVTGYEALLERADLDAVYVPLPAKLHFAWVSRALESGRHVLAEKPLTATAEDTRVLVALAASRGLALLESFMFLCHSQHARVQELVAQGAIGEPRALTAEFGFPPMPDGRNIYRTDLGGGVLTDAGVYPVRTALLYFGSGLEVRGAHLRFDAERDVDVSGAALLTAPGGETAHLTWGADRSYRSRYALWGSTGRIELLWAYTPSAAHRPVLRIERQDHAEELTLPAEDHFAGAVTAFVRRVRDGVPSVLEGALVLEQARLVDEVRRHAAAGPVRTAPAPTSAGSPGTT</sequence>
<dbReference type="SUPFAM" id="SSF51735">
    <property type="entry name" value="NAD(P)-binding Rossmann-fold domains"/>
    <property type="match status" value="1"/>
</dbReference>
<dbReference type="Proteomes" id="UP000432015">
    <property type="component" value="Unassembled WGS sequence"/>
</dbReference>
<dbReference type="InterPro" id="IPR055170">
    <property type="entry name" value="GFO_IDH_MocA-like_dom"/>
</dbReference>
<reference evidence="6 7" key="1">
    <citation type="submission" date="2019-11" db="EMBL/GenBank/DDBJ databases">
        <authorList>
            <person name="Cao P."/>
        </authorList>
    </citation>
    <scope>NUCLEOTIDE SEQUENCE [LARGE SCALE GENOMIC DNA]</scope>
    <source>
        <strain evidence="6 7">NEAU-AAG5</strain>
    </source>
</reference>
<evidence type="ECO:0000256" key="1">
    <source>
        <dbReference type="ARBA" id="ARBA00010928"/>
    </source>
</evidence>
<feature type="region of interest" description="Disordered" evidence="3">
    <location>
        <begin position="327"/>
        <end position="347"/>
    </location>
</feature>
<evidence type="ECO:0000313" key="6">
    <source>
        <dbReference type="EMBL" id="MUN39027.1"/>
    </source>
</evidence>
<dbReference type="Pfam" id="PF01408">
    <property type="entry name" value="GFO_IDH_MocA"/>
    <property type="match status" value="1"/>
</dbReference>
<name>A0A7K1L3Q2_9ACTN</name>
<dbReference type="AlphaFoldDB" id="A0A7K1L3Q2"/>
<dbReference type="InterPro" id="IPR036291">
    <property type="entry name" value="NAD(P)-bd_dom_sf"/>
</dbReference>
<dbReference type="Pfam" id="PF22725">
    <property type="entry name" value="GFO_IDH_MocA_C3"/>
    <property type="match status" value="1"/>
</dbReference>